<dbReference type="GO" id="GO:0006888">
    <property type="term" value="P:endoplasmic reticulum to Golgi vesicle-mediated transport"/>
    <property type="evidence" value="ECO:0007669"/>
    <property type="project" value="TreeGrafter"/>
</dbReference>
<accession>R7U561</accession>
<dbReference type="EMBL" id="KB305236">
    <property type="protein sequence ID" value="ELU01266.1"/>
    <property type="molecule type" value="Genomic_DNA"/>
</dbReference>
<dbReference type="GO" id="GO:0016197">
    <property type="term" value="P:endosomal transport"/>
    <property type="evidence" value="ECO:0007669"/>
    <property type="project" value="TreeGrafter"/>
</dbReference>
<evidence type="ECO:0000313" key="4">
    <source>
        <dbReference type="Proteomes" id="UP000014760"/>
    </source>
</evidence>
<evidence type="ECO:0000313" key="3">
    <source>
        <dbReference type="EnsemblMetazoa" id="CapteP202510"/>
    </source>
</evidence>
<dbReference type="InterPro" id="IPR053202">
    <property type="entry name" value="EGF_Rcpt_Signaling_Reg"/>
</dbReference>
<dbReference type="InterPro" id="IPR029063">
    <property type="entry name" value="SAM-dependent_MTases_sf"/>
</dbReference>
<proteinExistence type="predicted"/>
<reference evidence="4" key="1">
    <citation type="submission" date="2012-12" db="EMBL/GenBank/DDBJ databases">
        <authorList>
            <person name="Hellsten U."/>
            <person name="Grimwood J."/>
            <person name="Chapman J.A."/>
            <person name="Shapiro H."/>
            <person name="Aerts A."/>
            <person name="Otillar R.P."/>
            <person name="Terry A.Y."/>
            <person name="Boore J.L."/>
            <person name="Simakov O."/>
            <person name="Marletaz F."/>
            <person name="Cho S.-J."/>
            <person name="Edsinger-Gonzales E."/>
            <person name="Havlak P."/>
            <person name="Kuo D.-H."/>
            <person name="Larsson T."/>
            <person name="Lv J."/>
            <person name="Arendt D."/>
            <person name="Savage R."/>
            <person name="Osoegawa K."/>
            <person name="de Jong P."/>
            <person name="Lindberg D.R."/>
            <person name="Seaver E.C."/>
            <person name="Weisblat D.A."/>
            <person name="Putnam N.H."/>
            <person name="Grigoriev I.V."/>
            <person name="Rokhsar D.S."/>
        </authorList>
    </citation>
    <scope>NUCLEOTIDE SEQUENCE</scope>
    <source>
        <strain evidence="4">I ESC-2004</strain>
    </source>
</reference>
<dbReference type="GO" id="GO:0005789">
    <property type="term" value="C:endoplasmic reticulum membrane"/>
    <property type="evidence" value="ECO:0007669"/>
    <property type="project" value="TreeGrafter"/>
</dbReference>
<dbReference type="GO" id="GO:0005886">
    <property type="term" value="C:plasma membrane"/>
    <property type="evidence" value="ECO:0007669"/>
    <property type="project" value="TreeGrafter"/>
</dbReference>
<dbReference type="Proteomes" id="UP000014760">
    <property type="component" value="Unassembled WGS sequence"/>
</dbReference>
<dbReference type="HOGENOM" id="CLU_062907_0_0_1"/>
<dbReference type="AlphaFoldDB" id="R7U561"/>
<dbReference type="EnsemblMetazoa" id="CapteT202510">
    <property type="protein sequence ID" value="CapteP202510"/>
    <property type="gene ID" value="CapteG202510"/>
</dbReference>
<dbReference type="PANTHER" id="PTHR34009:SF2">
    <property type="entry name" value="PROTEIN STAR"/>
    <property type="match status" value="1"/>
</dbReference>
<dbReference type="GO" id="GO:0031902">
    <property type="term" value="C:late endosome membrane"/>
    <property type="evidence" value="ECO:0007669"/>
    <property type="project" value="TreeGrafter"/>
</dbReference>
<dbReference type="PANTHER" id="PTHR34009">
    <property type="entry name" value="PROTEIN STAR"/>
    <property type="match status" value="1"/>
</dbReference>
<organism evidence="2">
    <name type="scientific">Capitella teleta</name>
    <name type="common">Polychaete worm</name>
    <dbReference type="NCBI Taxonomy" id="283909"/>
    <lineage>
        <taxon>Eukaryota</taxon>
        <taxon>Metazoa</taxon>
        <taxon>Spiralia</taxon>
        <taxon>Lophotrochozoa</taxon>
        <taxon>Annelida</taxon>
        <taxon>Polychaeta</taxon>
        <taxon>Sedentaria</taxon>
        <taxon>Scolecida</taxon>
        <taxon>Capitellidae</taxon>
        <taxon>Capitella</taxon>
    </lineage>
</organism>
<evidence type="ECO:0000313" key="2">
    <source>
        <dbReference type="EMBL" id="ELU01266.1"/>
    </source>
</evidence>
<reference evidence="2 4" key="2">
    <citation type="journal article" date="2013" name="Nature">
        <title>Insights into bilaterian evolution from three spiralian genomes.</title>
        <authorList>
            <person name="Simakov O."/>
            <person name="Marletaz F."/>
            <person name="Cho S.J."/>
            <person name="Edsinger-Gonzales E."/>
            <person name="Havlak P."/>
            <person name="Hellsten U."/>
            <person name="Kuo D.H."/>
            <person name="Larsson T."/>
            <person name="Lv J."/>
            <person name="Arendt D."/>
            <person name="Savage R."/>
            <person name="Osoegawa K."/>
            <person name="de Jong P."/>
            <person name="Grimwood J."/>
            <person name="Chapman J.A."/>
            <person name="Shapiro H."/>
            <person name="Aerts A."/>
            <person name="Otillar R.P."/>
            <person name="Terry A.Y."/>
            <person name="Boore J.L."/>
            <person name="Grigoriev I.V."/>
            <person name="Lindberg D.R."/>
            <person name="Seaver E.C."/>
            <person name="Weisblat D.A."/>
            <person name="Putnam N.H."/>
            <person name="Rokhsar D.S."/>
        </authorList>
    </citation>
    <scope>NUCLEOTIDE SEQUENCE</scope>
    <source>
        <strain evidence="2 4">I ESC-2004</strain>
    </source>
</reference>
<protein>
    <recommendedName>
        <fullName evidence="1">Methyltransferase FkbM domain-containing protein</fullName>
    </recommendedName>
</protein>
<feature type="domain" description="Methyltransferase FkbM" evidence="1">
    <location>
        <begin position="140"/>
        <end position="283"/>
    </location>
</feature>
<name>R7U561_CAPTE</name>
<evidence type="ECO:0000259" key="1">
    <source>
        <dbReference type="Pfam" id="PF05050"/>
    </source>
</evidence>
<sequence length="337" mass="37489">MMVTSRNLVAIFGLCSVSILFVFIIVVLQGEGLVIEQIVRASQRLTKKEDTVKENKIVAIPTKWEKFISASEVRRIKQGNEFIPTNDPVLIEYIRKQIAGPSEEPLFLFNPEQEIDQSQVGQSKRVDEILHHKTRGFYVECGAAAGERDSNTLFFDGARNWTGLLIEPDPEAYDSMLRRNRHAYSINSCLSPDNQTKMMLFEVAGERGGLANQDRAGPGGKGAANSAIQCFPIDAVLRALDVKHIDYFSLDVEGLEVAILKTFPWGTVTVDVWTVEFRTFKDSKMHPGLTRERYDAIKEVFDATGLYEVNGTLPAAVPGGIPSMGGLDVVYIRKGFV</sequence>
<dbReference type="GO" id="GO:0005794">
    <property type="term" value="C:Golgi apparatus"/>
    <property type="evidence" value="ECO:0007669"/>
    <property type="project" value="TreeGrafter"/>
</dbReference>
<dbReference type="Gene3D" id="3.40.50.150">
    <property type="entry name" value="Vaccinia Virus protein VP39"/>
    <property type="match status" value="1"/>
</dbReference>
<dbReference type="OrthoDB" id="6352234at2759"/>
<keyword evidence="4" id="KW-1185">Reference proteome</keyword>
<dbReference type="InterPro" id="IPR006342">
    <property type="entry name" value="FkbM_mtfrase"/>
</dbReference>
<dbReference type="EMBL" id="AMQN01009352">
    <property type="status" value="NOT_ANNOTATED_CDS"/>
    <property type="molecule type" value="Genomic_DNA"/>
</dbReference>
<dbReference type="SUPFAM" id="SSF53335">
    <property type="entry name" value="S-adenosyl-L-methionine-dependent methyltransferases"/>
    <property type="match status" value="1"/>
</dbReference>
<dbReference type="OMA" id="LNACIND"/>
<gene>
    <name evidence="2" type="ORF">CAPTEDRAFT_202510</name>
</gene>
<reference evidence="3" key="3">
    <citation type="submission" date="2015-06" db="UniProtKB">
        <authorList>
            <consortium name="EnsemblMetazoa"/>
        </authorList>
    </citation>
    <scope>IDENTIFICATION</scope>
</reference>
<dbReference type="Pfam" id="PF05050">
    <property type="entry name" value="Methyltransf_21"/>
    <property type="match status" value="1"/>
</dbReference>